<reference evidence="1 2" key="1">
    <citation type="journal article" date="2020" name="ISME J.">
        <title>Uncovering the hidden diversity of litter-decomposition mechanisms in mushroom-forming fungi.</title>
        <authorList>
            <person name="Floudas D."/>
            <person name="Bentzer J."/>
            <person name="Ahren D."/>
            <person name="Johansson T."/>
            <person name="Persson P."/>
            <person name="Tunlid A."/>
        </authorList>
    </citation>
    <scope>NUCLEOTIDE SEQUENCE [LARGE SCALE GENOMIC DNA]</scope>
    <source>
        <strain evidence="1 2">CBS 661.87</strain>
    </source>
</reference>
<name>A0A8H5M3Q7_9AGAR</name>
<gene>
    <name evidence="1" type="ORF">D9615_005839</name>
</gene>
<sequence>MADRDEVKTTASAWDGYEHEGWCWGLGTSSSTWRRQAGGMLGRQMTTAPLILAPTVVPTRWYRPHHQDQPAPATPPPPSQLQVFAQENSFSTHKNLAVALSQNFVSSRNHCASEAEMLLQW</sequence>
<comment type="caution">
    <text evidence="1">The sequence shown here is derived from an EMBL/GenBank/DDBJ whole genome shotgun (WGS) entry which is preliminary data.</text>
</comment>
<organism evidence="1 2">
    <name type="scientific">Tricholomella constricta</name>
    <dbReference type="NCBI Taxonomy" id="117010"/>
    <lineage>
        <taxon>Eukaryota</taxon>
        <taxon>Fungi</taxon>
        <taxon>Dikarya</taxon>
        <taxon>Basidiomycota</taxon>
        <taxon>Agaricomycotina</taxon>
        <taxon>Agaricomycetes</taxon>
        <taxon>Agaricomycetidae</taxon>
        <taxon>Agaricales</taxon>
        <taxon>Tricholomatineae</taxon>
        <taxon>Lyophyllaceae</taxon>
        <taxon>Tricholomella</taxon>
    </lineage>
</organism>
<dbReference type="AlphaFoldDB" id="A0A8H5M3Q7"/>
<dbReference type="Proteomes" id="UP000565441">
    <property type="component" value="Unassembled WGS sequence"/>
</dbReference>
<evidence type="ECO:0000313" key="2">
    <source>
        <dbReference type="Proteomes" id="UP000565441"/>
    </source>
</evidence>
<protein>
    <submittedName>
        <fullName evidence="1">Uncharacterized protein</fullName>
    </submittedName>
</protein>
<evidence type="ECO:0000313" key="1">
    <source>
        <dbReference type="EMBL" id="KAF5379733.1"/>
    </source>
</evidence>
<keyword evidence="2" id="KW-1185">Reference proteome</keyword>
<dbReference type="EMBL" id="JAACJP010000015">
    <property type="protein sequence ID" value="KAF5379733.1"/>
    <property type="molecule type" value="Genomic_DNA"/>
</dbReference>
<proteinExistence type="predicted"/>
<accession>A0A8H5M3Q7</accession>